<dbReference type="Gene3D" id="3.90.180.10">
    <property type="entry name" value="Medium-chain alcohol dehydrogenases, catalytic domain"/>
    <property type="match status" value="1"/>
</dbReference>
<dbReference type="InterPro" id="IPR050700">
    <property type="entry name" value="YIM1/Zinc_Alcohol_DH_Fams"/>
</dbReference>
<keyword evidence="4" id="KW-1185">Reference proteome</keyword>
<dbReference type="SMART" id="SM00829">
    <property type="entry name" value="PKS_ER"/>
    <property type="match status" value="1"/>
</dbReference>
<dbReference type="InterPro" id="IPR020843">
    <property type="entry name" value="ER"/>
</dbReference>
<dbReference type="Pfam" id="PF13602">
    <property type="entry name" value="ADH_zinc_N_2"/>
    <property type="match status" value="1"/>
</dbReference>
<dbReference type="SUPFAM" id="SSF51735">
    <property type="entry name" value="NAD(P)-binding Rossmann-fold domains"/>
    <property type="match status" value="1"/>
</dbReference>
<accession>A0ABZ0JXT6</accession>
<dbReference type="InterPro" id="IPR002364">
    <property type="entry name" value="Quin_OxRdtase/zeta-crystal_CS"/>
</dbReference>
<dbReference type="InterPro" id="IPR036291">
    <property type="entry name" value="NAD(P)-bd_dom_sf"/>
</dbReference>
<evidence type="ECO:0000259" key="2">
    <source>
        <dbReference type="SMART" id="SM00829"/>
    </source>
</evidence>
<dbReference type="Pfam" id="PF08240">
    <property type="entry name" value="ADH_N"/>
    <property type="match status" value="1"/>
</dbReference>
<dbReference type="EMBL" id="CP136522">
    <property type="protein sequence ID" value="WOT04584.1"/>
    <property type="molecule type" value="Genomic_DNA"/>
</dbReference>
<dbReference type="PANTHER" id="PTHR11695">
    <property type="entry name" value="ALCOHOL DEHYDROGENASE RELATED"/>
    <property type="match status" value="1"/>
</dbReference>
<sequence length="313" mass="33466">MKAIMTEQAGGIENLIMQEIAKPELNADEVLVETRAISINPADTKVKYDEAVLTQLFGPERPITLGWDIAGVVVATGAEVTRFKQGDKVFGMVNFPGHGKAYAEYVASPQSHLAAMPEGLDYTNAAATTLAALTALQALKDRVNPGDKVLIHAGSGGVGHFAIQIAKKLGAYVISTSSAKNRDFVMALGADEHIDYRTQAFEQVLTEIDLAFDTVSPEIAEKSLKVLRKGGQLVSIAMMAVPEELQLQADKLGVNVSAILVHSNGDDMNTLRDMLLEGTIKPHVSKTFEFAKLGKAHTAVESGRTVGKVVVTL</sequence>
<dbReference type="GO" id="GO:0016491">
    <property type="term" value="F:oxidoreductase activity"/>
    <property type="evidence" value="ECO:0007669"/>
    <property type="project" value="UniProtKB-KW"/>
</dbReference>
<feature type="domain" description="Enoyl reductase (ER)" evidence="2">
    <location>
        <begin position="10"/>
        <end position="311"/>
    </location>
</feature>
<dbReference type="SUPFAM" id="SSF50129">
    <property type="entry name" value="GroES-like"/>
    <property type="match status" value="1"/>
</dbReference>
<dbReference type="Gene3D" id="3.40.50.720">
    <property type="entry name" value="NAD(P)-binding Rossmann-like Domain"/>
    <property type="match status" value="1"/>
</dbReference>
<dbReference type="RefSeq" id="WP_310472220.1">
    <property type="nucleotide sequence ID" value="NZ_CP136522.1"/>
</dbReference>
<dbReference type="CDD" id="cd05289">
    <property type="entry name" value="MDR_like_2"/>
    <property type="match status" value="1"/>
</dbReference>
<organism evidence="3 4">
    <name type="scientific">Shewanella youngdeokensis</name>
    <dbReference type="NCBI Taxonomy" id="2999068"/>
    <lineage>
        <taxon>Bacteria</taxon>
        <taxon>Pseudomonadati</taxon>
        <taxon>Pseudomonadota</taxon>
        <taxon>Gammaproteobacteria</taxon>
        <taxon>Alteromonadales</taxon>
        <taxon>Shewanellaceae</taxon>
        <taxon>Shewanella</taxon>
    </lineage>
</organism>
<dbReference type="PROSITE" id="PS01162">
    <property type="entry name" value="QOR_ZETA_CRYSTAL"/>
    <property type="match status" value="1"/>
</dbReference>
<dbReference type="InterPro" id="IPR011032">
    <property type="entry name" value="GroES-like_sf"/>
</dbReference>
<keyword evidence="1 3" id="KW-0560">Oxidoreductase</keyword>
<gene>
    <name evidence="3" type="ORF">RGE70_14815</name>
</gene>
<dbReference type="InterPro" id="IPR013154">
    <property type="entry name" value="ADH-like_N"/>
</dbReference>
<name>A0ABZ0JXT6_9GAMM</name>
<dbReference type="Proteomes" id="UP001529491">
    <property type="component" value="Chromosome"/>
</dbReference>
<dbReference type="EC" id="1.-.-.-" evidence="3"/>
<evidence type="ECO:0000313" key="4">
    <source>
        <dbReference type="Proteomes" id="UP001529491"/>
    </source>
</evidence>
<protein>
    <submittedName>
        <fullName evidence="3">NADP-dependent oxidoreductase</fullName>
        <ecNumber evidence="3">1.-.-.-</ecNumber>
    </submittedName>
</protein>
<proteinExistence type="predicted"/>
<evidence type="ECO:0000256" key="1">
    <source>
        <dbReference type="ARBA" id="ARBA00023002"/>
    </source>
</evidence>
<reference evidence="3 4" key="1">
    <citation type="submission" date="2023-10" db="EMBL/GenBank/DDBJ databases">
        <title>Complete genome sequence of Shewanella sp. DAU334.</title>
        <authorList>
            <person name="Lee Y.-S."/>
            <person name="Jeong H.-R."/>
            <person name="Hwang E.-J."/>
            <person name="Choi Y.-L."/>
            <person name="Kim G.-D."/>
        </authorList>
    </citation>
    <scope>NUCLEOTIDE SEQUENCE [LARGE SCALE GENOMIC DNA]</scope>
    <source>
        <strain evidence="3 4">DAU334</strain>
    </source>
</reference>
<evidence type="ECO:0000313" key="3">
    <source>
        <dbReference type="EMBL" id="WOT04584.1"/>
    </source>
</evidence>
<dbReference type="PANTHER" id="PTHR11695:SF294">
    <property type="entry name" value="RETICULON-4-INTERACTING PROTEIN 1, MITOCHONDRIAL"/>
    <property type="match status" value="1"/>
</dbReference>